<dbReference type="GO" id="GO:0003677">
    <property type="term" value="F:DNA binding"/>
    <property type="evidence" value="ECO:0007669"/>
    <property type="project" value="UniProtKB-UniRule"/>
</dbReference>
<organism evidence="4 5">
    <name type="scientific">Corynebacterium testudinoris</name>
    <dbReference type="NCBI Taxonomy" id="136857"/>
    <lineage>
        <taxon>Bacteria</taxon>
        <taxon>Bacillati</taxon>
        <taxon>Actinomycetota</taxon>
        <taxon>Actinomycetes</taxon>
        <taxon>Mycobacteriales</taxon>
        <taxon>Corynebacteriaceae</taxon>
        <taxon>Corynebacterium</taxon>
    </lineage>
</organism>
<dbReference type="InterPro" id="IPR041583">
    <property type="entry name" value="TetR_C_31"/>
</dbReference>
<dbReference type="InterPro" id="IPR001647">
    <property type="entry name" value="HTH_TetR"/>
</dbReference>
<dbReference type="SUPFAM" id="SSF46689">
    <property type="entry name" value="Homeodomain-like"/>
    <property type="match status" value="1"/>
</dbReference>
<name>A0A0G3HA37_9CORY</name>
<dbReference type="Pfam" id="PF17940">
    <property type="entry name" value="TetR_C_31"/>
    <property type="match status" value="1"/>
</dbReference>
<reference evidence="5" key="2">
    <citation type="submission" date="2015-05" db="EMBL/GenBank/DDBJ databases">
        <title>Complete genome sequence of Corynebacterium testudinoris DSM 44614, recovered from necrotic lesions in the mouth of a tortoise.</title>
        <authorList>
            <person name="Ruckert C."/>
            <person name="Albersmeier A."/>
            <person name="Winkler A."/>
            <person name="Tauch A."/>
        </authorList>
    </citation>
    <scope>NUCLEOTIDE SEQUENCE [LARGE SCALE GENOMIC DNA]</scope>
    <source>
        <strain evidence="5">DSM 44614</strain>
    </source>
</reference>
<evidence type="ECO:0000256" key="1">
    <source>
        <dbReference type="ARBA" id="ARBA00023125"/>
    </source>
</evidence>
<dbReference type="Proteomes" id="UP000035540">
    <property type="component" value="Chromosome"/>
</dbReference>
<dbReference type="PROSITE" id="PS50977">
    <property type="entry name" value="HTH_TETR_2"/>
    <property type="match status" value="1"/>
</dbReference>
<proteinExistence type="predicted"/>
<reference evidence="4 5" key="1">
    <citation type="journal article" date="2015" name="Genome Announc.">
        <title>Complete Genome Sequence of the Type Strain Corynebacterium testudinoris DSM 44614, Recovered from Necrotic Lesions in the Mouth of a Tortoise.</title>
        <authorList>
            <person name="Ruckert C."/>
            <person name="Kriete M."/>
            <person name="Jaenicke S."/>
            <person name="Winkler A."/>
            <person name="Tauch A."/>
        </authorList>
    </citation>
    <scope>NUCLEOTIDE SEQUENCE [LARGE SCALE GENOMIC DNA]</scope>
    <source>
        <strain evidence="4 5">DSM 44614</strain>
    </source>
</reference>
<evidence type="ECO:0000259" key="3">
    <source>
        <dbReference type="PROSITE" id="PS50977"/>
    </source>
</evidence>
<feature type="domain" description="HTH tetR-type" evidence="3">
    <location>
        <begin position="12"/>
        <end position="72"/>
    </location>
</feature>
<evidence type="ECO:0000256" key="2">
    <source>
        <dbReference type="PROSITE-ProRule" id="PRU00335"/>
    </source>
</evidence>
<keyword evidence="5" id="KW-1185">Reference proteome</keyword>
<dbReference type="AlphaFoldDB" id="A0A0G3HA37"/>
<feature type="DNA-binding region" description="H-T-H motif" evidence="2">
    <location>
        <begin position="35"/>
        <end position="54"/>
    </location>
</feature>
<dbReference type="InterPro" id="IPR009057">
    <property type="entry name" value="Homeodomain-like_sf"/>
</dbReference>
<dbReference type="EMBL" id="CP011545">
    <property type="protein sequence ID" value="AKK08032.1"/>
    <property type="molecule type" value="Genomic_DNA"/>
</dbReference>
<dbReference type="PROSITE" id="PS51318">
    <property type="entry name" value="TAT"/>
    <property type="match status" value="1"/>
</dbReference>
<keyword evidence="1 2" id="KW-0238">DNA-binding</keyword>
<dbReference type="RefSeq" id="WP_047252459.1">
    <property type="nucleotide sequence ID" value="NZ_CP011545.1"/>
</dbReference>
<gene>
    <name evidence="4" type="ORF">CTEST_02885</name>
</gene>
<dbReference type="OrthoDB" id="6929199at2"/>
<sequence length="192" mass="20370">MAKTDGRLARGQERRELLLDSSVAVVAAGGAGALTHRAVAAQAGVSLASVTYHFPQIGDLRSGMFDHAGTRVGSAFRALVETSDPGDVAKLAADYAVLLVRDQRDDTVAVFEMIVAATHDPTLRPLVRFFNDRLADLLVGAVGDRFSALVVASAIQGLILGYCTQEQETDFPALHEAVSDLVARYSTTAKDN</sequence>
<dbReference type="STRING" id="136857.CTEST_02885"/>
<accession>A0A0G3HA37</accession>
<evidence type="ECO:0000313" key="5">
    <source>
        <dbReference type="Proteomes" id="UP000035540"/>
    </source>
</evidence>
<dbReference type="InterPro" id="IPR006311">
    <property type="entry name" value="TAT_signal"/>
</dbReference>
<evidence type="ECO:0000313" key="4">
    <source>
        <dbReference type="EMBL" id="AKK08032.1"/>
    </source>
</evidence>
<dbReference type="Gene3D" id="1.10.357.10">
    <property type="entry name" value="Tetracycline Repressor, domain 2"/>
    <property type="match status" value="1"/>
</dbReference>
<dbReference type="PATRIC" id="fig|136857.5.peg.569"/>
<dbReference type="KEGG" id="cted:CTEST_02885"/>
<protein>
    <submittedName>
        <fullName evidence="4">Transcriptional regulator, TetR family</fullName>
    </submittedName>
</protein>
<dbReference type="Pfam" id="PF00440">
    <property type="entry name" value="TetR_N"/>
    <property type="match status" value="1"/>
</dbReference>